<dbReference type="OrthoDB" id="4261at10239"/>
<proteinExistence type="predicted"/>
<organism evidence="2">
    <name type="scientific">Panine betaherpesvirus 2</name>
    <name type="common">Chimpanzee cytomegalovirus</name>
    <dbReference type="NCBI Taxonomy" id="188763"/>
    <lineage>
        <taxon>Viruses</taxon>
        <taxon>Duplodnaviria</taxon>
        <taxon>Heunggongvirae</taxon>
        <taxon>Peploviricota</taxon>
        <taxon>Herviviricetes</taxon>
        <taxon>Herpesvirales</taxon>
        <taxon>Orthoherpesviridae</taxon>
        <taxon>Betaherpesvirinae</taxon>
        <taxon>Cytomegalovirus</taxon>
        <taxon>Cytomegalovirus paninebeta2</taxon>
    </lineage>
</organism>
<name>A0A8F7K7H6_9BETA</name>
<dbReference type="Pfam" id="PF02393">
    <property type="entry name" value="US22"/>
    <property type="match status" value="1"/>
</dbReference>
<feature type="compositionally biased region" description="Basic residues" evidence="1">
    <location>
        <begin position="667"/>
        <end position="676"/>
    </location>
</feature>
<feature type="region of interest" description="Disordered" evidence="1">
    <location>
        <begin position="339"/>
        <end position="488"/>
    </location>
</feature>
<feature type="region of interest" description="Disordered" evidence="1">
    <location>
        <begin position="1"/>
        <end position="45"/>
    </location>
</feature>
<sequence length="852" mass="91962">MSQRFPRPPGRPHAHPNVHNPTTCKPHAGGQAGAIGGGPPGAPPSLNFWNSPERFLLAQIPVERRTLTELEYQAMGTIWRTAFMANTTSRAMRKWAQREAGGLLPLGRPYGFYARITPRSQMAGVGATDLRQLSPRDPWIVLVATIVHEAATGHEPLPSPGATAPPTGLDGLCQQDQLYLALGVNFRVFIYDLQRNTLTLAARDADEWFRYGAGDVARLYRSNRLGLNAPRATAVPEPALLRTLTKSDDVNELGRELRRRWQHTGIPLQTPGRLRQPWVILGSWQELENYEPFASAPHPPSLLTAVQRHIHQRLCCGWLFLGVVLPSRWLTIYCRHDTEAGTPQENPSVSADTGNDASSSARLSSSEHGAATRSGGPANAATTSPQHGGRQTGTGPGASNTAAGAGTGTGLSSGMAPSQTAGRGNGPAGHPAGAPLITHTANTQGHGVAPHNSSAATCAVSPPLSSSAGPTSAAGTAAGATSSGQRPTAADLLQQQQLQQLQQPPVRGTDGRPYAQALLVLDELGAVFGYCPQDGHLYPLADELSHLLRAGLLGLLTLGRVSAPPAEAALRLLPDLDREHWERPRWDALHVHPRAPLWVRDGAGQLNFLLRPGRGESEVLALAAKNQGLGDSIAVEDHLNDARRRADAQALGLDLAMILLEAGGHLHKDKKGKKGRGKEDEPSAKGKSSKYNRPSEPPLSHQASIGRALRRDDEDWRPSRPIADDAWFDLDESIWVLGTSRKNDVVQRRWKKATIRCGLDIERPLPVPPKGCRPQSFIHEATTSPPQTSLNYTAPEFSDPGNYVVPHMAPGFIQPVCMPAPVPYYDTTARLCRDMRRVTFSNVATHYHYNVQ</sequence>
<dbReference type="EMBL" id="MZ151943">
    <property type="protein sequence ID" value="QXV67932.1"/>
    <property type="molecule type" value="Genomic_DNA"/>
</dbReference>
<feature type="region of interest" description="Disordered" evidence="1">
    <location>
        <begin position="667"/>
        <end position="716"/>
    </location>
</feature>
<gene>
    <name evidence="2" type="primary">TRS1</name>
    <name evidence="2" type="ORF">CCMVgp165</name>
</gene>
<feature type="compositionally biased region" description="Gly residues" evidence="1">
    <location>
        <begin position="30"/>
        <end position="39"/>
    </location>
</feature>
<feature type="compositionally biased region" description="Polar residues" evidence="1">
    <location>
        <begin position="341"/>
        <end position="356"/>
    </location>
</feature>
<feature type="compositionally biased region" description="Polar residues" evidence="1">
    <location>
        <begin position="439"/>
        <end position="456"/>
    </location>
</feature>
<accession>A0A8F7K7H6</accession>
<dbReference type="InterPro" id="IPR003360">
    <property type="entry name" value="US22-like"/>
</dbReference>
<feature type="compositionally biased region" description="Low complexity" evidence="1">
    <location>
        <begin position="357"/>
        <end position="366"/>
    </location>
</feature>
<protein>
    <submittedName>
        <fullName evidence="2">Tegument protein TRS1</fullName>
    </submittedName>
</protein>
<evidence type="ECO:0000313" key="2">
    <source>
        <dbReference type="EMBL" id="QXV67932.1"/>
    </source>
</evidence>
<evidence type="ECO:0000256" key="1">
    <source>
        <dbReference type="SAM" id="MobiDB-lite"/>
    </source>
</evidence>
<reference evidence="2" key="1">
    <citation type="submission" date="2021-05" db="EMBL/GenBank/DDBJ databases">
        <title>Cloning and multi-omic analysis of chimpanzee cytomegalovirus: a resource for comparative functional genomics.</title>
        <authorList>
            <person name="Phan Q.V."/>
        </authorList>
    </citation>
    <scope>NUCLEOTIDE SEQUENCE</scope>
    <source>
        <strain evidence="2">Heberling</strain>
    </source>
</reference>
<feature type="compositionally biased region" description="Low complexity" evidence="1">
    <location>
        <begin position="461"/>
        <end position="484"/>
    </location>
</feature>